<reference evidence="2" key="1">
    <citation type="journal article" date="2020" name="Nat. Commun.">
        <title>Large-scale genome sequencing of mycorrhizal fungi provides insights into the early evolution of symbiotic traits.</title>
        <authorList>
            <person name="Miyauchi S."/>
            <person name="Kiss E."/>
            <person name="Kuo A."/>
            <person name="Drula E."/>
            <person name="Kohler A."/>
            <person name="Sanchez-Garcia M."/>
            <person name="Morin E."/>
            <person name="Andreopoulos B."/>
            <person name="Barry K.W."/>
            <person name="Bonito G."/>
            <person name="Buee M."/>
            <person name="Carver A."/>
            <person name="Chen C."/>
            <person name="Cichocki N."/>
            <person name="Clum A."/>
            <person name="Culley D."/>
            <person name="Crous P.W."/>
            <person name="Fauchery L."/>
            <person name="Girlanda M."/>
            <person name="Hayes R.D."/>
            <person name="Keri Z."/>
            <person name="LaButti K."/>
            <person name="Lipzen A."/>
            <person name="Lombard V."/>
            <person name="Magnuson J."/>
            <person name="Maillard F."/>
            <person name="Murat C."/>
            <person name="Nolan M."/>
            <person name="Ohm R.A."/>
            <person name="Pangilinan J."/>
            <person name="Pereira M.F."/>
            <person name="Perotto S."/>
            <person name="Peter M."/>
            <person name="Pfister S."/>
            <person name="Riley R."/>
            <person name="Sitrit Y."/>
            <person name="Stielow J.B."/>
            <person name="Szollosi G."/>
            <person name="Zifcakova L."/>
            <person name="Stursova M."/>
            <person name="Spatafora J.W."/>
            <person name="Tedersoo L."/>
            <person name="Vaario L.M."/>
            <person name="Yamada A."/>
            <person name="Yan M."/>
            <person name="Wang P."/>
            <person name="Xu J."/>
            <person name="Bruns T."/>
            <person name="Baldrian P."/>
            <person name="Vilgalys R."/>
            <person name="Dunand C."/>
            <person name="Henrissat B."/>
            <person name="Grigoriev I.V."/>
            <person name="Hibbett D."/>
            <person name="Nagy L.G."/>
            <person name="Martin F.M."/>
        </authorList>
    </citation>
    <scope>NUCLEOTIDE SEQUENCE</scope>
    <source>
        <strain evidence="2">UP504</strain>
    </source>
</reference>
<dbReference type="Pfam" id="PF05303">
    <property type="entry name" value="GSKIP_dom"/>
    <property type="match status" value="1"/>
</dbReference>
<evidence type="ECO:0000313" key="2">
    <source>
        <dbReference type="EMBL" id="KAF9515307.1"/>
    </source>
</evidence>
<evidence type="ECO:0000313" key="3">
    <source>
        <dbReference type="Proteomes" id="UP000886523"/>
    </source>
</evidence>
<dbReference type="EMBL" id="MU128951">
    <property type="protein sequence ID" value="KAF9515307.1"/>
    <property type="molecule type" value="Genomic_DNA"/>
</dbReference>
<dbReference type="AlphaFoldDB" id="A0A9P6B0N8"/>
<keyword evidence="3" id="KW-1185">Reference proteome</keyword>
<dbReference type="Proteomes" id="UP000886523">
    <property type="component" value="Unassembled WGS sequence"/>
</dbReference>
<feature type="domain" description="GSKIP" evidence="1">
    <location>
        <begin position="12"/>
        <end position="72"/>
    </location>
</feature>
<dbReference type="SUPFAM" id="SSF103107">
    <property type="entry name" value="Hypothetical protein c14orf129, hspc210"/>
    <property type="match status" value="1"/>
</dbReference>
<organism evidence="2 3">
    <name type="scientific">Hydnum rufescens UP504</name>
    <dbReference type="NCBI Taxonomy" id="1448309"/>
    <lineage>
        <taxon>Eukaryota</taxon>
        <taxon>Fungi</taxon>
        <taxon>Dikarya</taxon>
        <taxon>Basidiomycota</taxon>
        <taxon>Agaricomycotina</taxon>
        <taxon>Agaricomycetes</taxon>
        <taxon>Cantharellales</taxon>
        <taxon>Hydnaceae</taxon>
        <taxon>Hydnum</taxon>
    </lineage>
</organism>
<dbReference type="OrthoDB" id="5804279at2759"/>
<evidence type="ECO:0000259" key="1">
    <source>
        <dbReference type="Pfam" id="PF05303"/>
    </source>
</evidence>
<proteinExistence type="predicted"/>
<gene>
    <name evidence="2" type="ORF">BS47DRAFT_1341996</name>
</gene>
<name>A0A9P6B0N8_9AGAM</name>
<dbReference type="Gene3D" id="3.30.2280.10">
    <property type="entry name" value="Hypothetical protein (hspc210)"/>
    <property type="match status" value="1"/>
</dbReference>
<accession>A0A9P6B0N8</accession>
<dbReference type="InterPro" id="IPR007967">
    <property type="entry name" value="GSKIP_dom"/>
</dbReference>
<protein>
    <recommendedName>
        <fullName evidence="1">GSKIP domain-containing protein</fullName>
    </recommendedName>
</protein>
<comment type="caution">
    <text evidence="2">The sequence shown here is derived from an EMBL/GenBank/DDBJ whole genome shotgun (WGS) entry which is preliminary data.</text>
</comment>
<sequence length="115" mass="12658">MDPSDTAAFYASELKEVCQSQIYAVRSVGAVTSIPSSDSPSAEIEITLLEGTSIVVNLSLAGYRVVGREGPTFELLDYLLELESPMWSAKRMQILTAILEELSRQETENNLRQTS</sequence>
<dbReference type="InterPro" id="IPR023231">
    <property type="entry name" value="GSKIP_dom_sf"/>
</dbReference>